<dbReference type="STRING" id="742817.HMPREF9449_00665"/>
<evidence type="ECO:0000256" key="9">
    <source>
        <dbReference type="ARBA" id="ARBA00038592"/>
    </source>
</evidence>
<comment type="subunit">
    <text evidence="9 10">Homodimer, forms a heterotetramer with a Cas2 homodimer.</text>
</comment>
<keyword evidence="6 10" id="KW-0051">Antiviral defense</keyword>
<name>H1DEH9_9BACT</name>
<dbReference type="InterPro" id="IPR019855">
    <property type="entry name" value="CRISPR-assoc_Cas1_NMENI"/>
</dbReference>
<dbReference type="InterPro" id="IPR042211">
    <property type="entry name" value="CRISPR-assoc_Cas1_N"/>
</dbReference>
<evidence type="ECO:0000256" key="5">
    <source>
        <dbReference type="ARBA" id="ARBA00022842"/>
    </source>
</evidence>
<dbReference type="NCBIfam" id="TIGR00287">
    <property type="entry name" value="cas1"/>
    <property type="match status" value="1"/>
</dbReference>
<dbReference type="GeneID" id="98068293"/>
<dbReference type="PANTHER" id="PTHR34353">
    <property type="entry name" value="CRISPR-ASSOCIATED ENDONUCLEASE CAS1 1"/>
    <property type="match status" value="1"/>
</dbReference>
<dbReference type="InterPro" id="IPR050646">
    <property type="entry name" value="Cas1"/>
</dbReference>
<sequence length="294" mass="33199">MLKRTLFFGKPSRLSVKDKQLVIEIKETGELHKAPIEDIGFVVIENQQISVSLPLLQEFMSNNVAVIFCDASHMPNSMLLNLDGHHLQSEMFRFQINASEPLKKNLWKQTVEAKIRNQAALLDKSGKNGNILKPFYCNVKSGDTDNREGAAARVYWTEMFGTSFIRDRYGECPNNLLNYAYIVLRAAVARAITGSGLLPTLGLFHHNRYNAFCLADDLMEPYRPYADEVVSGLFQKGEKELTTAVKAEILKILANDTYFENTTRPLMVGLSQTTASLARCFSGEQKKMVYPEFK</sequence>
<dbReference type="eggNOG" id="COG1518">
    <property type="taxonomic scope" value="Bacteria"/>
</dbReference>
<evidence type="ECO:0000256" key="7">
    <source>
        <dbReference type="ARBA" id="ARBA00023125"/>
    </source>
</evidence>
<dbReference type="RefSeq" id="WP_009135813.1">
    <property type="nucleotide sequence ID" value="NZ_JH594596.1"/>
</dbReference>
<keyword evidence="8 10" id="KW-0464">Manganese</keyword>
<evidence type="ECO:0000256" key="6">
    <source>
        <dbReference type="ARBA" id="ARBA00023118"/>
    </source>
</evidence>
<dbReference type="HOGENOM" id="CLU_055263_1_0_10"/>
<dbReference type="GO" id="GO:0046872">
    <property type="term" value="F:metal ion binding"/>
    <property type="evidence" value="ECO:0007669"/>
    <property type="project" value="UniProtKB-UniRule"/>
</dbReference>
<dbReference type="GO" id="GO:0043571">
    <property type="term" value="P:maintenance of CRISPR repeat elements"/>
    <property type="evidence" value="ECO:0007669"/>
    <property type="project" value="UniProtKB-UniRule"/>
</dbReference>
<evidence type="ECO:0000256" key="10">
    <source>
        <dbReference type="HAMAP-Rule" id="MF_01470"/>
    </source>
</evidence>
<dbReference type="EMBL" id="ADMC01000008">
    <property type="protein sequence ID" value="EHP49879.1"/>
    <property type="molecule type" value="Genomic_DNA"/>
</dbReference>
<comment type="cofactor">
    <cofactor evidence="10">
        <name>Mg(2+)</name>
        <dbReference type="ChEBI" id="CHEBI:18420"/>
    </cofactor>
    <cofactor evidence="10">
        <name>Mn(2+)</name>
        <dbReference type="ChEBI" id="CHEBI:29035"/>
    </cofactor>
</comment>
<evidence type="ECO:0000256" key="1">
    <source>
        <dbReference type="ARBA" id="ARBA00022722"/>
    </source>
</evidence>
<keyword evidence="4 10" id="KW-0378">Hydrolase</keyword>
<dbReference type="GO" id="GO:0004520">
    <property type="term" value="F:DNA endonuclease activity"/>
    <property type="evidence" value="ECO:0007669"/>
    <property type="project" value="InterPro"/>
</dbReference>
<keyword evidence="5 10" id="KW-0460">Magnesium</keyword>
<comment type="function">
    <text evidence="10">CRISPR (clustered regularly interspaced short palindromic repeat), is an adaptive immune system that provides protection against mobile genetic elements (viruses, transposable elements and conjugative plasmids). CRISPR clusters contain spacers, sequences complementary to antecedent mobile elements, and target invading nucleic acids. CRISPR clusters are transcribed and processed into CRISPR RNA (crRNA). Acts as a dsDNA endonuclease. Involved in the integration of spacer DNA into the CRISPR cassette.</text>
</comment>
<keyword evidence="12" id="KW-1185">Reference proteome</keyword>
<dbReference type="HAMAP" id="MF_01470">
    <property type="entry name" value="Cas1"/>
    <property type="match status" value="1"/>
</dbReference>
<dbReference type="Gene3D" id="1.20.120.920">
    <property type="entry name" value="CRISPR-associated endonuclease Cas1, C-terminal domain"/>
    <property type="match status" value="1"/>
</dbReference>
<reference evidence="11 12" key="1">
    <citation type="submission" date="2012-01" db="EMBL/GenBank/DDBJ databases">
        <title>The Genome Sequence of Odoribacter laneus YIT 12061.</title>
        <authorList>
            <consortium name="The Broad Institute Genome Sequencing Platform"/>
            <person name="Earl A."/>
            <person name="Ward D."/>
            <person name="Feldgarden M."/>
            <person name="Gevers D."/>
            <person name="Morotomi M."/>
            <person name="Young S.K."/>
            <person name="Zeng Q."/>
            <person name="Gargeya S."/>
            <person name="Fitzgerald M."/>
            <person name="Haas B."/>
            <person name="Abouelleil A."/>
            <person name="Alvarado L."/>
            <person name="Arachchi H.M."/>
            <person name="Berlin A."/>
            <person name="Chapman S.B."/>
            <person name="Gearin G."/>
            <person name="Goldberg J."/>
            <person name="Griggs A."/>
            <person name="Gujja S."/>
            <person name="Hansen M."/>
            <person name="Heiman D."/>
            <person name="Howarth C."/>
            <person name="Larimer J."/>
            <person name="Lui A."/>
            <person name="MacDonald P.J.P."/>
            <person name="McCowen C."/>
            <person name="Montmayeur A."/>
            <person name="Murphy C."/>
            <person name="Neiman D."/>
            <person name="Pearson M."/>
            <person name="Priest M."/>
            <person name="Roberts A."/>
            <person name="Saif S."/>
            <person name="Shea T."/>
            <person name="Sisk P."/>
            <person name="Stolte C."/>
            <person name="Sykes S."/>
            <person name="Wortman J."/>
            <person name="Nusbaum C."/>
            <person name="Birren B."/>
        </authorList>
    </citation>
    <scope>NUCLEOTIDE SEQUENCE [LARGE SCALE GENOMIC DNA]</scope>
    <source>
        <strain evidence="11 12">YIT 12061</strain>
    </source>
</reference>
<dbReference type="EC" id="3.1.-.-" evidence="10"/>
<dbReference type="PATRIC" id="fig|742817.3.peg.710"/>
<evidence type="ECO:0000256" key="3">
    <source>
        <dbReference type="ARBA" id="ARBA00022759"/>
    </source>
</evidence>
<feature type="binding site" evidence="10">
    <location>
        <position position="220"/>
    </location>
    <ligand>
        <name>Mn(2+)</name>
        <dbReference type="ChEBI" id="CHEBI:29035"/>
    </ligand>
</feature>
<organism evidence="11 12">
    <name type="scientific">Odoribacter laneus YIT 12061</name>
    <dbReference type="NCBI Taxonomy" id="742817"/>
    <lineage>
        <taxon>Bacteria</taxon>
        <taxon>Pseudomonadati</taxon>
        <taxon>Bacteroidota</taxon>
        <taxon>Bacteroidia</taxon>
        <taxon>Bacteroidales</taxon>
        <taxon>Odoribacteraceae</taxon>
        <taxon>Odoribacter</taxon>
    </lineage>
</organism>
<dbReference type="Gene3D" id="3.100.10.20">
    <property type="entry name" value="CRISPR-associated endonuclease Cas1, N-terminal domain"/>
    <property type="match status" value="1"/>
</dbReference>
<keyword evidence="2 10" id="KW-0479">Metal-binding</keyword>
<gene>
    <name evidence="10" type="primary">cas1</name>
    <name evidence="11" type="ORF">HMPREF9449_00665</name>
</gene>
<evidence type="ECO:0000313" key="11">
    <source>
        <dbReference type="EMBL" id="EHP49879.1"/>
    </source>
</evidence>
<evidence type="ECO:0000256" key="8">
    <source>
        <dbReference type="ARBA" id="ARBA00023211"/>
    </source>
</evidence>
<keyword evidence="3 10" id="KW-0255">Endonuclease</keyword>
<feature type="binding site" evidence="10">
    <location>
        <position position="205"/>
    </location>
    <ligand>
        <name>Mn(2+)</name>
        <dbReference type="ChEBI" id="CHEBI:29035"/>
    </ligand>
</feature>
<dbReference type="Proteomes" id="UP000004892">
    <property type="component" value="Unassembled WGS sequence"/>
</dbReference>
<proteinExistence type="inferred from homology"/>
<dbReference type="InterPro" id="IPR042206">
    <property type="entry name" value="CRISPR-assoc_Cas1_C"/>
</dbReference>
<accession>H1DEH9</accession>
<feature type="binding site" evidence="10">
    <location>
        <position position="148"/>
    </location>
    <ligand>
        <name>Mn(2+)</name>
        <dbReference type="ChEBI" id="CHEBI:29035"/>
    </ligand>
</feature>
<dbReference type="NCBIfam" id="TIGR03639">
    <property type="entry name" value="cas1_NMENI"/>
    <property type="match status" value="1"/>
</dbReference>
<dbReference type="PANTHER" id="PTHR34353:SF2">
    <property type="entry name" value="CRISPR-ASSOCIATED ENDONUCLEASE CAS1 1"/>
    <property type="match status" value="1"/>
</dbReference>
<protein>
    <recommendedName>
        <fullName evidence="10">CRISPR-associated endonuclease Cas1</fullName>
        <ecNumber evidence="10">3.1.-.-</ecNumber>
    </recommendedName>
</protein>
<evidence type="ECO:0000256" key="2">
    <source>
        <dbReference type="ARBA" id="ARBA00022723"/>
    </source>
</evidence>
<keyword evidence="1 10" id="KW-0540">Nuclease</keyword>
<evidence type="ECO:0000313" key="12">
    <source>
        <dbReference type="Proteomes" id="UP000004892"/>
    </source>
</evidence>
<dbReference type="InterPro" id="IPR002729">
    <property type="entry name" value="CRISPR-assoc_Cas1"/>
</dbReference>
<dbReference type="Pfam" id="PF01867">
    <property type="entry name" value="Cas_Cas1"/>
    <property type="match status" value="1"/>
</dbReference>
<dbReference type="GO" id="GO:0003677">
    <property type="term" value="F:DNA binding"/>
    <property type="evidence" value="ECO:0007669"/>
    <property type="project" value="UniProtKB-KW"/>
</dbReference>
<dbReference type="GO" id="GO:0051607">
    <property type="term" value="P:defense response to virus"/>
    <property type="evidence" value="ECO:0007669"/>
    <property type="project" value="UniProtKB-UniRule"/>
</dbReference>
<comment type="similarity">
    <text evidence="10">Belongs to the CRISPR-associated endonuclease Cas1 family.</text>
</comment>
<comment type="caution">
    <text evidence="11">The sequence shown here is derived from an EMBL/GenBank/DDBJ whole genome shotgun (WGS) entry which is preliminary data.</text>
</comment>
<dbReference type="AlphaFoldDB" id="H1DEH9"/>
<dbReference type="GO" id="GO:0016787">
    <property type="term" value="F:hydrolase activity"/>
    <property type="evidence" value="ECO:0007669"/>
    <property type="project" value="UniProtKB-KW"/>
</dbReference>
<evidence type="ECO:0000256" key="4">
    <source>
        <dbReference type="ARBA" id="ARBA00022801"/>
    </source>
</evidence>
<keyword evidence="7 10" id="KW-0238">DNA-binding</keyword>